<gene>
    <name evidence="6" type="ORF">SAMN02746091_01189</name>
</gene>
<dbReference type="PANTHER" id="PTHR39181:SF1">
    <property type="entry name" value="TYROSINE-PROTEIN PHOSPHATASE YWQE"/>
    <property type="match status" value="1"/>
</dbReference>
<evidence type="ECO:0000256" key="1">
    <source>
        <dbReference type="ARBA" id="ARBA00005750"/>
    </source>
</evidence>
<dbReference type="AlphaFoldDB" id="A0A1M4WLK0"/>
<accession>A0A1M4WLK0</accession>
<evidence type="ECO:0000256" key="5">
    <source>
        <dbReference type="ARBA" id="ARBA00051722"/>
    </source>
</evidence>
<organism evidence="6 7">
    <name type="scientific">Caloramator proteoclasticus DSM 10124</name>
    <dbReference type="NCBI Taxonomy" id="1121262"/>
    <lineage>
        <taxon>Bacteria</taxon>
        <taxon>Bacillati</taxon>
        <taxon>Bacillota</taxon>
        <taxon>Clostridia</taxon>
        <taxon>Eubacteriales</taxon>
        <taxon>Clostridiaceae</taxon>
        <taxon>Caloramator</taxon>
    </lineage>
</organism>
<evidence type="ECO:0000256" key="4">
    <source>
        <dbReference type="ARBA" id="ARBA00022912"/>
    </source>
</evidence>
<dbReference type="GO" id="GO:0004725">
    <property type="term" value="F:protein tyrosine phosphatase activity"/>
    <property type="evidence" value="ECO:0007669"/>
    <property type="project" value="UniProtKB-EC"/>
</dbReference>
<comment type="catalytic activity">
    <reaction evidence="5">
        <text>O-phospho-L-tyrosyl-[protein] + H2O = L-tyrosyl-[protein] + phosphate</text>
        <dbReference type="Rhea" id="RHEA:10684"/>
        <dbReference type="Rhea" id="RHEA-COMP:10136"/>
        <dbReference type="Rhea" id="RHEA-COMP:20101"/>
        <dbReference type="ChEBI" id="CHEBI:15377"/>
        <dbReference type="ChEBI" id="CHEBI:43474"/>
        <dbReference type="ChEBI" id="CHEBI:46858"/>
        <dbReference type="ChEBI" id="CHEBI:61978"/>
        <dbReference type="EC" id="3.1.3.48"/>
    </reaction>
</comment>
<evidence type="ECO:0000313" key="6">
    <source>
        <dbReference type="EMBL" id="SHE82181.1"/>
    </source>
</evidence>
<keyword evidence="4" id="KW-0904">Protein phosphatase</keyword>
<dbReference type="PANTHER" id="PTHR39181">
    <property type="entry name" value="TYROSINE-PROTEIN PHOSPHATASE YWQE"/>
    <property type="match status" value="1"/>
</dbReference>
<dbReference type="Gene3D" id="3.20.20.140">
    <property type="entry name" value="Metal-dependent hydrolases"/>
    <property type="match status" value="1"/>
</dbReference>
<sequence length="258" mass="29937">MIDIHSHLLPEIDDGADNIDTTIEIIKIYKSQGVDKVIATPHFYPSYFENTRDVIKREVEKVNILLKEKNIDFTILPGSEVYATRDTLLDLKEGRIQTLNDSRYILMEFDYRRFPDYGFDLIYEIGLLGYRVVVAHPERYHYVIKDITFLNKLIDEGCLIQINSSSLTGVFGKDVKKTALRIAENGSFNFLATDAHTQNIRGPHFEDALKILNKLKKDYYQTLSYNAEMLIKNVEICSELNKIKEKRSIFNIFRATKL</sequence>
<keyword evidence="3" id="KW-0378">Hydrolase</keyword>
<name>A0A1M4WLK0_9CLOT</name>
<dbReference type="InterPro" id="IPR016195">
    <property type="entry name" value="Pol/histidinol_Pase-like"/>
</dbReference>
<dbReference type="RefSeq" id="WP_073248408.1">
    <property type="nucleotide sequence ID" value="NZ_FQVG01000018.1"/>
</dbReference>
<dbReference type="PIRSF" id="PIRSF016557">
    <property type="entry name" value="Caps_synth_CpsB"/>
    <property type="match status" value="1"/>
</dbReference>
<dbReference type="InterPro" id="IPR016667">
    <property type="entry name" value="Caps_polysacc_synth_CpsB/CapC"/>
</dbReference>
<dbReference type="GO" id="GO:0030145">
    <property type="term" value="F:manganese ion binding"/>
    <property type="evidence" value="ECO:0007669"/>
    <property type="project" value="InterPro"/>
</dbReference>
<dbReference type="SUPFAM" id="SSF89550">
    <property type="entry name" value="PHP domain-like"/>
    <property type="match status" value="1"/>
</dbReference>
<evidence type="ECO:0000256" key="3">
    <source>
        <dbReference type="ARBA" id="ARBA00022801"/>
    </source>
</evidence>
<evidence type="ECO:0000313" key="7">
    <source>
        <dbReference type="Proteomes" id="UP000184423"/>
    </source>
</evidence>
<dbReference type="EC" id="3.1.3.48" evidence="2"/>
<proteinExistence type="inferred from homology"/>
<dbReference type="Pfam" id="PF19567">
    <property type="entry name" value="CpsB_CapC"/>
    <property type="match status" value="1"/>
</dbReference>
<protein>
    <recommendedName>
        <fullName evidence="2">protein-tyrosine-phosphatase</fullName>
        <ecNumber evidence="2">3.1.3.48</ecNumber>
    </recommendedName>
</protein>
<evidence type="ECO:0000256" key="2">
    <source>
        <dbReference type="ARBA" id="ARBA00013064"/>
    </source>
</evidence>
<comment type="similarity">
    <text evidence="1">Belongs to the metallo-dependent hydrolases superfamily. CpsB/CapC family.</text>
</comment>
<dbReference type="Proteomes" id="UP000184423">
    <property type="component" value="Unassembled WGS sequence"/>
</dbReference>
<keyword evidence="7" id="KW-1185">Reference proteome</keyword>
<reference evidence="7" key="1">
    <citation type="submission" date="2016-11" db="EMBL/GenBank/DDBJ databases">
        <authorList>
            <person name="Varghese N."/>
            <person name="Submissions S."/>
        </authorList>
    </citation>
    <scope>NUCLEOTIDE SEQUENCE [LARGE SCALE GENOMIC DNA]</scope>
    <source>
        <strain evidence="7">DSM 10124</strain>
    </source>
</reference>
<dbReference type="EMBL" id="FQVG01000018">
    <property type="protein sequence ID" value="SHE82181.1"/>
    <property type="molecule type" value="Genomic_DNA"/>
</dbReference>